<dbReference type="CDD" id="cd09854">
    <property type="entry name" value="PIN_VapC-like"/>
    <property type="match status" value="1"/>
</dbReference>
<sequence>MSRVLIDTNIWVDIVLNRPNHVAESKCAVMACFDQGDEVLVPATSLKDIFYFAAKSAGADAGYAAVGLVLEIATIVQVDELVCRNALSLERPDYEDGIVSACALAEQASAIVTRDAASFNDLPIPKYSPAEFLAVRGYEPVSV</sequence>
<dbReference type="GO" id="GO:0016787">
    <property type="term" value="F:hydrolase activity"/>
    <property type="evidence" value="ECO:0007669"/>
    <property type="project" value="UniProtKB-KW"/>
</dbReference>
<gene>
    <name evidence="6" type="ORF">SAMN02910314_00696</name>
</gene>
<evidence type="ECO:0000259" key="5">
    <source>
        <dbReference type="Pfam" id="PF13470"/>
    </source>
</evidence>
<dbReference type="Pfam" id="PF13470">
    <property type="entry name" value="PIN_3"/>
    <property type="match status" value="1"/>
</dbReference>
<evidence type="ECO:0000313" key="7">
    <source>
        <dbReference type="Proteomes" id="UP000182975"/>
    </source>
</evidence>
<dbReference type="EMBL" id="FOEC01000003">
    <property type="protein sequence ID" value="SEO62441.1"/>
    <property type="molecule type" value="Genomic_DNA"/>
</dbReference>
<keyword evidence="2" id="KW-0479">Metal-binding</keyword>
<evidence type="ECO:0000313" key="6">
    <source>
        <dbReference type="EMBL" id="SEO62441.1"/>
    </source>
</evidence>
<dbReference type="Proteomes" id="UP000182975">
    <property type="component" value="Unassembled WGS sequence"/>
</dbReference>
<evidence type="ECO:0000256" key="3">
    <source>
        <dbReference type="ARBA" id="ARBA00022801"/>
    </source>
</evidence>
<dbReference type="KEGG" id="ddt:AAY81_03100"/>
<dbReference type="RefSeq" id="WP_066661243.1">
    <property type="nucleotide sequence ID" value="NZ_CP011402.1"/>
</dbReference>
<accession>A0A172RX12</accession>
<organism evidence="6 7">
    <name type="scientific">Denitrobacterium detoxificans</name>
    <dbReference type="NCBI Taxonomy" id="79604"/>
    <lineage>
        <taxon>Bacteria</taxon>
        <taxon>Bacillati</taxon>
        <taxon>Actinomycetota</taxon>
        <taxon>Coriobacteriia</taxon>
        <taxon>Eggerthellales</taxon>
        <taxon>Eggerthellaceae</taxon>
        <taxon>Denitrobacterium</taxon>
    </lineage>
</organism>
<dbReference type="SUPFAM" id="SSF88723">
    <property type="entry name" value="PIN domain-like"/>
    <property type="match status" value="1"/>
</dbReference>
<dbReference type="GO" id="GO:0004518">
    <property type="term" value="F:nuclease activity"/>
    <property type="evidence" value="ECO:0007669"/>
    <property type="project" value="UniProtKB-KW"/>
</dbReference>
<keyword evidence="1" id="KW-0540">Nuclease</keyword>
<dbReference type="Gene3D" id="3.40.50.1010">
    <property type="entry name" value="5'-nuclease"/>
    <property type="match status" value="1"/>
</dbReference>
<dbReference type="AlphaFoldDB" id="A0A172RX12"/>
<evidence type="ECO:0000256" key="4">
    <source>
        <dbReference type="ARBA" id="ARBA00022842"/>
    </source>
</evidence>
<name>A0A172RX12_9ACTN</name>
<protein>
    <submittedName>
        <fullName evidence="6">Predicted nucleic acid-binding protein, contains PIN domain</fullName>
    </submittedName>
</protein>
<proteinExistence type="predicted"/>
<keyword evidence="3" id="KW-0378">Hydrolase</keyword>
<keyword evidence="7" id="KW-1185">Reference proteome</keyword>
<evidence type="ECO:0000256" key="2">
    <source>
        <dbReference type="ARBA" id="ARBA00022723"/>
    </source>
</evidence>
<dbReference type="GO" id="GO:0046872">
    <property type="term" value="F:metal ion binding"/>
    <property type="evidence" value="ECO:0007669"/>
    <property type="project" value="UniProtKB-KW"/>
</dbReference>
<reference evidence="7" key="1">
    <citation type="submission" date="2016-10" db="EMBL/GenBank/DDBJ databases">
        <authorList>
            <person name="Varghese N."/>
        </authorList>
    </citation>
    <scope>NUCLEOTIDE SEQUENCE [LARGE SCALE GENOMIC DNA]</scope>
    <source>
        <strain evidence="7">DSM 21843</strain>
    </source>
</reference>
<dbReference type="InterPro" id="IPR029060">
    <property type="entry name" value="PIN-like_dom_sf"/>
</dbReference>
<keyword evidence="4" id="KW-0460">Magnesium</keyword>
<dbReference type="InterPro" id="IPR002716">
    <property type="entry name" value="PIN_dom"/>
</dbReference>
<feature type="domain" description="PIN" evidence="5">
    <location>
        <begin position="3"/>
        <end position="116"/>
    </location>
</feature>
<evidence type="ECO:0000256" key="1">
    <source>
        <dbReference type="ARBA" id="ARBA00022722"/>
    </source>
</evidence>
<dbReference type="STRING" id="79604.AAY81_03100"/>